<accession>A0AAY5K2S9</accession>
<sequence length="111" mass="12911">MEKLFCSSIRVIRKDWPMINQRISRAQSMKSENLMQIDAGQGHVVATDTNEIPYYLQRGFIQDEWIRIPGFVKHITVGPAGTWCVDKTDRIFKYLEGKWVGNCIVLIICRH</sequence>
<name>A0AAY5K2S9_ESOLU</name>
<reference evidence="1" key="3">
    <citation type="submission" date="2025-09" db="UniProtKB">
        <authorList>
            <consortium name="Ensembl"/>
        </authorList>
    </citation>
    <scope>IDENTIFICATION</scope>
</reference>
<dbReference type="AlphaFoldDB" id="A0AAY5K2S9"/>
<evidence type="ECO:0000313" key="1">
    <source>
        <dbReference type="Ensembl" id="ENSELUP00000083253.1"/>
    </source>
</evidence>
<reference evidence="1 2" key="1">
    <citation type="submission" date="2020-02" db="EMBL/GenBank/DDBJ databases">
        <title>Esox lucius (northern pike) genome, fEsoLuc1, primary haplotype.</title>
        <authorList>
            <person name="Myers G."/>
            <person name="Karagic N."/>
            <person name="Meyer A."/>
            <person name="Pippel M."/>
            <person name="Reichard M."/>
            <person name="Winkler S."/>
            <person name="Tracey A."/>
            <person name="Sims Y."/>
            <person name="Howe K."/>
            <person name="Rhie A."/>
            <person name="Formenti G."/>
            <person name="Durbin R."/>
            <person name="Fedrigo O."/>
            <person name="Jarvis E.D."/>
        </authorList>
    </citation>
    <scope>NUCLEOTIDE SEQUENCE [LARGE SCALE GENOMIC DNA]</scope>
</reference>
<dbReference type="Ensembl" id="ENSELUT00000091676.1">
    <property type="protein sequence ID" value="ENSELUP00000083253.1"/>
    <property type="gene ID" value="ENSELUG00000038211.1"/>
</dbReference>
<proteinExistence type="predicted"/>
<protein>
    <submittedName>
        <fullName evidence="1">Uncharacterized protein</fullName>
    </submittedName>
</protein>
<evidence type="ECO:0000313" key="2">
    <source>
        <dbReference type="Proteomes" id="UP000265140"/>
    </source>
</evidence>
<keyword evidence="2" id="KW-1185">Reference proteome</keyword>
<reference evidence="1" key="2">
    <citation type="submission" date="2025-08" db="UniProtKB">
        <authorList>
            <consortium name="Ensembl"/>
        </authorList>
    </citation>
    <scope>IDENTIFICATION</scope>
</reference>
<dbReference type="Proteomes" id="UP000265140">
    <property type="component" value="Chromosome 13"/>
</dbReference>
<dbReference type="SMART" id="SM00706">
    <property type="entry name" value="TECPR"/>
    <property type="match status" value="2"/>
</dbReference>
<organism evidence="1 2">
    <name type="scientific">Esox lucius</name>
    <name type="common">Northern pike</name>
    <dbReference type="NCBI Taxonomy" id="8010"/>
    <lineage>
        <taxon>Eukaryota</taxon>
        <taxon>Metazoa</taxon>
        <taxon>Chordata</taxon>
        <taxon>Craniata</taxon>
        <taxon>Vertebrata</taxon>
        <taxon>Euteleostomi</taxon>
        <taxon>Actinopterygii</taxon>
        <taxon>Neopterygii</taxon>
        <taxon>Teleostei</taxon>
        <taxon>Protacanthopterygii</taxon>
        <taxon>Esociformes</taxon>
        <taxon>Esocidae</taxon>
        <taxon>Esox</taxon>
    </lineage>
</organism>
<dbReference type="GeneTree" id="ENSGT00940000171263"/>
<dbReference type="Pfam" id="PF19193">
    <property type="entry name" value="Tectonin"/>
    <property type="match status" value="1"/>
</dbReference>
<dbReference type="InterPro" id="IPR006624">
    <property type="entry name" value="Beta-propeller_rpt_TECPR"/>
</dbReference>